<dbReference type="Proteomes" id="UP001165089">
    <property type="component" value="Unassembled WGS sequence"/>
</dbReference>
<name>A0ABQ5Q2G7_9BACT</name>
<reference evidence="1 2" key="1">
    <citation type="journal article" date="2023" name="Antonie Van Leeuwenhoek">
        <title>Mesoterricola silvestris gen. nov., sp. nov., Mesoterricola sediminis sp. nov., Geothrix oryzae sp. nov., Geothrix edaphica sp. nov., Geothrix rubra sp. nov., and Geothrix limicola sp. nov., six novel members of Acidobacteriota isolated from soils.</title>
        <authorList>
            <person name="Itoh H."/>
            <person name="Sugisawa Y."/>
            <person name="Mise K."/>
            <person name="Xu Z."/>
            <person name="Kuniyasu M."/>
            <person name="Ushijima N."/>
            <person name="Kawano K."/>
            <person name="Kobayashi E."/>
            <person name="Shiratori Y."/>
            <person name="Masuda Y."/>
            <person name="Senoo K."/>
        </authorList>
    </citation>
    <scope>NUCLEOTIDE SEQUENCE [LARGE SCALE GENOMIC DNA]</scope>
    <source>
        <strain evidence="1 2">Red803</strain>
    </source>
</reference>
<keyword evidence="2" id="KW-1185">Reference proteome</keyword>
<organism evidence="1 2">
    <name type="scientific">Geothrix rubra</name>
    <dbReference type="NCBI Taxonomy" id="2927977"/>
    <lineage>
        <taxon>Bacteria</taxon>
        <taxon>Pseudomonadati</taxon>
        <taxon>Acidobacteriota</taxon>
        <taxon>Holophagae</taxon>
        <taxon>Holophagales</taxon>
        <taxon>Holophagaceae</taxon>
        <taxon>Geothrix</taxon>
    </lineage>
</organism>
<proteinExistence type="predicted"/>
<dbReference type="EMBL" id="BSDD01000001">
    <property type="protein sequence ID" value="GLH68626.1"/>
    <property type="molecule type" value="Genomic_DNA"/>
</dbReference>
<evidence type="ECO:0000313" key="1">
    <source>
        <dbReference type="EMBL" id="GLH68626.1"/>
    </source>
</evidence>
<dbReference type="RefSeq" id="WP_285722160.1">
    <property type="nucleotide sequence ID" value="NZ_BSDD01000001.1"/>
</dbReference>
<comment type="caution">
    <text evidence="1">The sequence shown here is derived from an EMBL/GenBank/DDBJ whole genome shotgun (WGS) entry which is preliminary data.</text>
</comment>
<accession>A0ABQ5Q2G7</accession>
<evidence type="ECO:0000313" key="2">
    <source>
        <dbReference type="Proteomes" id="UP001165089"/>
    </source>
</evidence>
<protein>
    <submittedName>
        <fullName evidence="1">Uncharacterized protein</fullName>
    </submittedName>
</protein>
<sequence>MSDAPIQITLTPEEWKIVLALREIPDSPLREKVSGLFSELVRFIQQPRCMGMQSDGFPCGTPHTSCEECQQMLQVLDDLAARVPANQA</sequence>
<gene>
    <name evidence="1" type="ORF">GETHPA_01590</name>
</gene>